<dbReference type="Gene3D" id="2.130.10.10">
    <property type="entry name" value="YVTN repeat-like/Quinoprotein amine dehydrogenase"/>
    <property type="match status" value="2"/>
</dbReference>
<keyword evidence="2" id="KW-0378">Hydrolase</keyword>
<evidence type="ECO:0000256" key="5">
    <source>
        <dbReference type="ARBA" id="ARBA00023326"/>
    </source>
</evidence>
<keyword evidence="5" id="KW-0624">Polysaccharide degradation</keyword>
<evidence type="ECO:0000256" key="2">
    <source>
        <dbReference type="ARBA" id="ARBA00022801"/>
    </source>
</evidence>
<protein>
    <submittedName>
        <fullName evidence="7">Uncharacterized protein</fullName>
    </submittedName>
</protein>
<proteinExistence type="inferred from homology"/>
<comment type="caution">
    <text evidence="7">The sequence shown here is derived from an EMBL/GenBank/DDBJ whole genome shotgun (WGS) entry which is preliminary data.</text>
</comment>
<dbReference type="PANTHER" id="PTHR43739:SF2">
    <property type="entry name" value="OLIGOXYLOGLUCAN-REDUCING END-SPECIFIC XYLOGLUCANASE-RELATED"/>
    <property type="match status" value="1"/>
</dbReference>
<dbReference type="InterPro" id="IPR052025">
    <property type="entry name" value="Xyloglucanase_GH74"/>
</dbReference>
<evidence type="ECO:0000256" key="3">
    <source>
        <dbReference type="ARBA" id="ARBA00023277"/>
    </source>
</evidence>
<dbReference type="SUPFAM" id="SSF110296">
    <property type="entry name" value="Oligoxyloglucan reducing end-specific cellobiohydrolase"/>
    <property type="match status" value="2"/>
</dbReference>
<evidence type="ECO:0000313" key="8">
    <source>
        <dbReference type="Proteomes" id="UP001525890"/>
    </source>
</evidence>
<reference evidence="7 8" key="1">
    <citation type="journal article" date="2022" name="Front. Microbiol.">
        <title>High genomic differentiation and limited gene flow indicate recent cryptic speciation within the genus Laspinema (cyanobacteria).</title>
        <authorList>
            <person name="Stanojkovic A."/>
            <person name="Skoupy S."/>
            <person name="Skaloud P."/>
            <person name="Dvorak P."/>
        </authorList>
    </citation>
    <scope>NUCLEOTIDE SEQUENCE [LARGE SCALE GENOMIC DNA]</scope>
    <source>
        <strain evidence="7 8">D2a</strain>
    </source>
</reference>
<dbReference type="CDD" id="cd15482">
    <property type="entry name" value="Sialidase_non-viral"/>
    <property type="match status" value="1"/>
</dbReference>
<sequence>MNSHPWGLNWRISVPKSLALLAVALLQPIALTGCFSPEPIQPQAIQTEFPSGWNNVAVGGGGYVTGLYLHPQVPNLGYIRTDMGGFYRWDPTDTRWIPLTDRFTRSESGYYGGEALALDPNHPDRVYIAAGKYLWAEPGTIFKSSDRGQTWVQSDLRLPMGGNEELRGAGNRLVVSPHDSNLLLFGSRQNGLWRSIDAGMTWNPVPGFPTPSDSKIGILAIAFDPNRANQIYANVYGDRLYESTDGGTTWNPLANSPSHAFKLAVASDSTLYVTHAQGVSKYLQESWQDITPPQNHFRRLIGRETPPFNGLSIHPQNPQELIVSHGETTRTQLYHSRDGGVTWTEKKSQINNTVPWWPDEYFSNHLSALEFDPIVPGRVWLSDWYGVWKTDNFNENRPVWTNYTQGHEQVVTFDLVSPPTGALLLSAVADVEGFYHSRLDQIPPQRFGSERDSFQETYSLDYAAQSPQHLVRVGGDRWNSRYGGATSADGGLTWQRFSQFPEEMMPMRVAVSATNPQQFVVTLSENQGIQTQDNGRSWQQVKGLPDSMKGPWKWSQPLAADSVNGNRFYYYQDGRVYQSQDGGLSFAPTNQNLPESDWYFLKTMPGVEGEVWVSLNEHGLHRSPDGGESFFKVTGVERAYLFAFGKSAPGKEVPALYLYGQVVNQPESIFWSPDLGETWIDIGESEIPIGNQPNVMEASKQQFGLVFIGTNGRGIYYRAIGDE</sequence>
<keyword evidence="1" id="KW-0732">Signal</keyword>
<dbReference type="EMBL" id="JAMXFF010000034">
    <property type="protein sequence ID" value="MCT7968634.1"/>
    <property type="molecule type" value="Genomic_DNA"/>
</dbReference>
<evidence type="ECO:0000313" key="7">
    <source>
        <dbReference type="EMBL" id="MCT7968634.1"/>
    </source>
</evidence>
<dbReference type="InterPro" id="IPR015943">
    <property type="entry name" value="WD40/YVTN_repeat-like_dom_sf"/>
</dbReference>
<comment type="similarity">
    <text evidence="6">Belongs to the glycosyl hydrolase 74 family.</text>
</comment>
<keyword evidence="8" id="KW-1185">Reference proteome</keyword>
<keyword evidence="4" id="KW-0326">Glycosidase</keyword>
<organism evidence="7 8">
    <name type="scientific">Laspinema palackyanum D2a</name>
    <dbReference type="NCBI Taxonomy" id="2953684"/>
    <lineage>
        <taxon>Bacteria</taxon>
        <taxon>Bacillati</taxon>
        <taxon>Cyanobacteriota</taxon>
        <taxon>Cyanophyceae</taxon>
        <taxon>Oscillatoriophycideae</taxon>
        <taxon>Oscillatoriales</taxon>
        <taxon>Laspinemataceae</taxon>
        <taxon>Laspinema</taxon>
        <taxon>Laspinema palackyanum</taxon>
    </lineage>
</organism>
<evidence type="ECO:0000256" key="4">
    <source>
        <dbReference type="ARBA" id="ARBA00023295"/>
    </source>
</evidence>
<accession>A0ABT2MV75</accession>
<gene>
    <name evidence="7" type="ORF">NG799_20210</name>
</gene>
<keyword evidence="3" id="KW-0119">Carbohydrate metabolism</keyword>
<dbReference type="Proteomes" id="UP001525890">
    <property type="component" value="Unassembled WGS sequence"/>
</dbReference>
<dbReference type="RefSeq" id="WP_368008142.1">
    <property type="nucleotide sequence ID" value="NZ_JAMXFF010000034.1"/>
</dbReference>
<name>A0ABT2MV75_9CYAN</name>
<dbReference type="PANTHER" id="PTHR43739">
    <property type="entry name" value="XYLOGLUCANASE (EUROFUNG)"/>
    <property type="match status" value="1"/>
</dbReference>
<evidence type="ECO:0000256" key="6">
    <source>
        <dbReference type="ARBA" id="ARBA00037986"/>
    </source>
</evidence>
<evidence type="ECO:0000256" key="1">
    <source>
        <dbReference type="ARBA" id="ARBA00022729"/>
    </source>
</evidence>